<proteinExistence type="predicted"/>
<keyword evidence="2" id="KW-1185">Reference proteome</keyword>
<accession>A0ACC1NN91</accession>
<protein>
    <submittedName>
        <fullName evidence="1">Uncharacterized protein</fullName>
    </submittedName>
</protein>
<gene>
    <name evidence="1" type="ORF">NQ176_g2420</name>
</gene>
<name>A0ACC1NN91_9HYPO</name>
<dbReference type="Proteomes" id="UP001143910">
    <property type="component" value="Unassembled WGS sequence"/>
</dbReference>
<comment type="caution">
    <text evidence="1">The sequence shown here is derived from an EMBL/GenBank/DDBJ whole genome shotgun (WGS) entry which is preliminary data.</text>
</comment>
<sequence>MASSFMYAVAILLAVITFSNFPVIKWYKLRSIPEADPWAFLAKFFYLAKPKRHILEAAHKKVSLTFPGSAYKLQSLDGEILVLPPKYFDELRRLENTNLSASQQQEQLLMTAYTKASVSNTLIHHLKRNIGIRYGEFVPDLFKEAEYILGIDLPATDDWTSIPFLEKTTHILAGVTGLVTYGAELNRNEEWIKANLLYVESVLKGAWKIRIIPSFLRPVAKYLMSEFQHITKATETVYRLGEPVIRARAEAMASLDFERPDDLMQWLLDANPPKNKDDIREQLKCQLMTSLASIHASSMALTQVIYGRSAL</sequence>
<reference evidence="1" key="1">
    <citation type="submission" date="2022-08" db="EMBL/GenBank/DDBJ databases">
        <title>Genome Sequence of Lecanicillium fungicola.</title>
        <authorList>
            <person name="Buettner E."/>
        </authorList>
    </citation>
    <scope>NUCLEOTIDE SEQUENCE</scope>
    <source>
        <strain evidence="1">Babe33</strain>
    </source>
</reference>
<organism evidence="1 2">
    <name type="scientific">Zarea fungicola</name>
    <dbReference type="NCBI Taxonomy" id="93591"/>
    <lineage>
        <taxon>Eukaryota</taxon>
        <taxon>Fungi</taxon>
        <taxon>Dikarya</taxon>
        <taxon>Ascomycota</taxon>
        <taxon>Pezizomycotina</taxon>
        <taxon>Sordariomycetes</taxon>
        <taxon>Hypocreomycetidae</taxon>
        <taxon>Hypocreales</taxon>
        <taxon>Cordycipitaceae</taxon>
        <taxon>Zarea</taxon>
    </lineage>
</organism>
<evidence type="ECO:0000313" key="1">
    <source>
        <dbReference type="EMBL" id="KAJ2980797.1"/>
    </source>
</evidence>
<dbReference type="EMBL" id="JANJQO010000172">
    <property type="protein sequence ID" value="KAJ2980797.1"/>
    <property type="molecule type" value="Genomic_DNA"/>
</dbReference>
<evidence type="ECO:0000313" key="2">
    <source>
        <dbReference type="Proteomes" id="UP001143910"/>
    </source>
</evidence>